<dbReference type="RefSeq" id="WP_079728826.1">
    <property type="nucleotide sequence ID" value="NZ_FUZP01000003.1"/>
</dbReference>
<dbReference type="EMBL" id="FUZP01000003">
    <property type="protein sequence ID" value="SKC69513.1"/>
    <property type="molecule type" value="Genomic_DNA"/>
</dbReference>
<sequence>MTEHDDERALDETAIGELRATIAAAAQRLSAADARTEALAQYVPEHRTLLIKRNAVMTPIGRVWRLGVFLLGEDGTLYRTGSLTRAVEPGRPAYQSLSAETRREYRAAASRGKFTEGESVNYDAEVVELTPEALRDADGPLFLHDGAALVRWNPRATADTATPFSAYLADRVELAVNPPAGAN</sequence>
<organism evidence="1 2">
    <name type="scientific">Okibacterium fritillariae</name>
    <dbReference type="NCBI Taxonomy" id="123320"/>
    <lineage>
        <taxon>Bacteria</taxon>
        <taxon>Bacillati</taxon>
        <taxon>Actinomycetota</taxon>
        <taxon>Actinomycetes</taxon>
        <taxon>Micrococcales</taxon>
        <taxon>Microbacteriaceae</taxon>
        <taxon>Okibacterium</taxon>
    </lineage>
</organism>
<keyword evidence="2" id="KW-1185">Reference proteome</keyword>
<proteinExistence type="predicted"/>
<evidence type="ECO:0000313" key="1">
    <source>
        <dbReference type="EMBL" id="SKC69513.1"/>
    </source>
</evidence>
<dbReference type="OrthoDB" id="5122834at2"/>
<protein>
    <submittedName>
        <fullName evidence="1">Uncharacterized protein</fullName>
    </submittedName>
</protein>
<dbReference type="Proteomes" id="UP000190857">
    <property type="component" value="Unassembled WGS sequence"/>
</dbReference>
<evidence type="ECO:0000313" key="2">
    <source>
        <dbReference type="Proteomes" id="UP000190857"/>
    </source>
</evidence>
<dbReference type="STRING" id="123320.SAMN06309945_2828"/>
<reference evidence="1 2" key="1">
    <citation type="submission" date="2017-02" db="EMBL/GenBank/DDBJ databases">
        <authorList>
            <person name="Peterson S.W."/>
        </authorList>
    </citation>
    <scope>NUCLEOTIDE SEQUENCE [LARGE SCALE GENOMIC DNA]</scope>
    <source>
        <strain evidence="1 2">VKM Ac-2059</strain>
    </source>
</reference>
<dbReference type="AlphaFoldDB" id="A0A1T5L0R0"/>
<accession>A0A1T5L0R0</accession>
<gene>
    <name evidence="1" type="ORF">SAMN06309945_2828</name>
</gene>
<name>A0A1T5L0R0_9MICO</name>